<evidence type="ECO:0000256" key="3">
    <source>
        <dbReference type="ARBA" id="ARBA00023015"/>
    </source>
</evidence>
<evidence type="ECO:0000313" key="9">
    <source>
        <dbReference type="Proteomes" id="UP000318307"/>
    </source>
</evidence>
<dbReference type="GO" id="GO:0000976">
    <property type="term" value="F:transcription cis-regulatory region binding"/>
    <property type="evidence" value="ECO:0007669"/>
    <property type="project" value="TreeGrafter"/>
</dbReference>
<keyword evidence="3" id="KW-0805">Transcription regulation</keyword>
<dbReference type="InterPro" id="IPR039420">
    <property type="entry name" value="WalR-like"/>
</dbReference>
<evidence type="ECO:0000256" key="4">
    <source>
        <dbReference type="ARBA" id="ARBA00023125"/>
    </source>
</evidence>
<dbReference type="PANTHER" id="PTHR48111:SF40">
    <property type="entry name" value="PHOSPHATE REGULON TRANSCRIPTIONAL REGULATORY PROTEIN PHOB"/>
    <property type="match status" value="1"/>
</dbReference>
<dbReference type="OrthoDB" id="9788090at2"/>
<dbReference type="Gene3D" id="3.40.50.2300">
    <property type="match status" value="1"/>
</dbReference>
<reference evidence="8 9" key="1">
    <citation type="submission" date="2019-07" db="EMBL/GenBank/DDBJ databases">
        <title>Genome sequencing of 100 strains of the haloalkaliphilic chemolithoautotrophic sulfur-oxidizing bacterium Thioalkalivibrio.</title>
        <authorList>
            <person name="Muyzer G."/>
        </authorList>
    </citation>
    <scope>NUCLEOTIDE SEQUENCE [LARGE SCALE GENOMIC DNA]</scope>
    <source>
        <strain evidence="8 9">ASO4-4</strain>
    </source>
</reference>
<organism evidence="8 9">
    <name type="scientific">Desulfobotulus alkaliphilus</name>
    <dbReference type="NCBI Taxonomy" id="622671"/>
    <lineage>
        <taxon>Bacteria</taxon>
        <taxon>Pseudomonadati</taxon>
        <taxon>Thermodesulfobacteriota</taxon>
        <taxon>Desulfobacteria</taxon>
        <taxon>Desulfobacterales</taxon>
        <taxon>Desulfobacteraceae</taxon>
        <taxon>Desulfobotulus</taxon>
    </lineage>
</organism>
<evidence type="ECO:0000256" key="1">
    <source>
        <dbReference type="ARBA" id="ARBA00022553"/>
    </source>
</evidence>
<keyword evidence="2" id="KW-0902">Two-component regulatory system</keyword>
<evidence type="ECO:0000256" key="6">
    <source>
        <dbReference type="PROSITE-ProRule" id="PRU00169"/>
    </source>
</evidence>
<keyword evidence="4" id="KW-0238">DNA-binding</keyword>
<gene>
    <name evidence="8" type="ORF">LZ24_01088</name>
</gene>
<dbReference type="RefSeq" id="WP_144683114.1">
    <property type="nucleotide sequence ID" value="NZ_VLLC01000006.1"/>
</dbReference>
<dbReference type="PANTHER" id="PTHR48111">
    <property type="entry name" value="REGULATOR OF RPOS"/>
    <property type="match status" value="1"/>
</dbReference>
<dbReference type="SUPFAM" id="SSF52172">
    <property type="entry name" value="CheY-like"/>
    <property type="match status" value="1"/>
</dbReference>
<dbReference type="InterPro" id="IPR011006">
    <property type="entry name" value="CheY-like_superfamily"/>
</dbReference>
<keyword evidence="5" id="KW-0804">Transcription</keyword>
<feature type="modified residue" description="4-aspartylphosphate" evidence="6">
    <location>
        <position position="54"/>
    </location>
</feature>
<dbReference type="PROSITE" id="PS50110">
    <property type="entry name" value="RESPONSE_REGULATORY"/>
    <property type="match status" value="1"/>
</dbReference>
<feature type="domain" description="Response regulatory" evidence="7">
    <location>
        <begin position="5"/>
        <end position="119"/>
    </location>
</feature>
<protein>
    <submittedName>
        <fullName evidence="8">Response regulator receiver domain-containing protein</fullName>
    </submittedName>
</protein>
<name>A0A562RZ11_9BACT</name>
<keyword evidence="9" id="KW-1185">Reference proteome</keyword>
<sequence length="147" mass="16954">MEPIRILVVDDEKDFTEMLCLRLTEAGHMAEAVHDGQACLKKLDEKPFDVLILDIRMPGMDGLQVLRQIKTDHISTEVILLTGHGSTETAVEGMKKGAFDYALKPYDFADLLDKIKEARMVKNERERRIIKAEERSRLDKLEKHMRF</sequence>
<keyword evidence="1 6" id="KW-0597">Phosphoprotein</keyword>
<dbReference type="GO" id="GO:0006355">
    <property type="term" value="P:regulation of DNA-templated transcription"/>
    <property type="evidence" value="ECO:0007669"/>
    <property type="project" value="TreeGrafter"/>
</dbReference>
<dbReference type="AlphaFoldDB" id="A0A562RZ11"/>
<dbReference type="GO" id="GO:0032993">
    <property type="term" value="C:protein-DNA complex"/>
    <property type="evidence" value="ECO:0007669"/>
    <property type="project" value="TreeGrafter"/>
</dbReference>
<accession>A0A562RZ11</accession>
<comment type="caution">
    <text evidence="8">The sequence shown here is derived from an EMBL/GenBank/DDBJ whole genome shotgun (WGS) entry which is preliminary data.</text>
</comment>
<dbReference type="Pfam" id="PF00072">
    <property type="entry name" value="Response_reg"/>
    <property type="match status" value="1"/>
</dbReference>
<evidence type="ECO:0000256" key="5">
    <source>
        <dbReference type="ARBA" id="ARBA00023163"/>
    </source>
</evidence>
<proteinExistence type="predicted"/>
<dbReference type="Proteomes" id="UP000318307">
    <property type="component" value="Unassembled WGS sequence"/>
</dbReference>
<dbReference type="GO" id="GO:0000156">
    <property type="term" value="F:phosphorelay response regulator activity"/>
    <property type="evidence" value="ECO:0007669"/>
    <property type="project" value="TreeGrafter"/>
</dbReference>
<evidence type="ECO:0000256" key="2">
    <source>
        <dbReference type="ARBA" id="ARBA00023012"/>
    </source>
</evidence>
<dbReference type="SMART" id="SM00448">
    <property type="entry name" value="REC"/>
    <property type="match status" value="1"/>
</dbReference>
<evidence type="ECO:0000313" key="8">
    <source>
        <dbReference type="EMBL" id="TWI74148.1"/>
    </source>
</evidence>
<dbReference type="InterPro" id="IPR001789">
    <property type="entry name" value="Sig_transdc_resp-reg_receiver"/>
</dbReference>
<dbReference type="EMBL" id="VLLC01000006">
    <property type="protein sequence ID" value="TWI74148.1"/>
    <property type="molecule type" value="Genomic_DNA"/>
</dbReference>
<dbReference type="GO" id="GO:0005829">
    <property type="term" value="C:cytosol"/>
    <property type="evidence" value="ECO:0007669"/>
    <property type="project" value="TreeGrafter"/>
</dbReference>
<dbReference type="FunFam" id="3.40.50.2300:FF:000018">
    <property type="entry name" value="DNA-binding transcriptional regulator NtrC"/>
    <property type="match status" value="1"/>
</dbReference>
<evidence type="ECO:0000259" key="7">
    <source>
        <dbReference type="PROSITE" id="PS50110"/>
    </source>
</evidence>